<sequence length="106" mass="12173">MKYLLTLCFLTLLVACKPAYTFEDKAIPMNYALAAKTLADFQVCYEMMSQNDSIGLNKMLADGRCILATNKHFVPIGTPSRDQNFIYGILYPEGEHVFINQNWYKY</sequence>
<proteinExistence type="predicted"/>
<dbReference type="EMBL" id="FSRG01000006">
    <property type="protein sequence ID" value="SIO26097.1"/>
    <property type="molecule type" value="Genomic_DNA"/>
</dbReference>
<dbReference type="AlphaFoldDB" id="A0A1N6I264"/>
<feature type="chain" id="PRO_5012794403" evidence="1">
    <location>
        <begin position="22"/>
        <end position="106"/>
    </location>
</feature>
<accession>A0A1N6I264</accession>
<evidence type="ECO:0000313" key="2">
    <source>
        <dbReference type="EMBL" id="SIO26097.1"/>
    </source>
</evidence>
<keyword evidence="3" id="KW-1185">Reference proteome</keyword>
<protein>
    <submittedName>
        <fullName evidence="2">Uncharacterized protein</fullName>
    </submittedName>
</protein>
<name>A0A1N6I264_9BACT</name>
<dbReference type="RefSeq" id="WP_074217133.1">
    <property type="nucleotide sequence ID" value="NZ_FSRG01000006.1"/>
</dbReference>
<keyword evidence="1" id="KW-0732">Signal</keyword>
<dbReference type="OrthoDB" id="9840493at2"/>
<dbReference type="Proteomes" id="UP000184694">
    <property type="component" value="Unassembled WGS sequence"/>
</dbReference>
<gene>
    <name evidence="2" type="ORF">SAMN02745161_2355</name>
</gene>
<reference evidence="3" key="1">
    <citation type="submission" date="2016-11" db="EMBL/GenBank/DDBJ databases">
        <authorList>
            <person name="Varghese N."/>
            <person name="Submissions S."/>
        </authorList>
    </citation>
    <scope>NUCLEOTIDE SEQUENCE [LARGE SCALE GENOMIC DNA]</scope>
    <source>
        <strain evidence="3">DSM 17456</strain>
    </source>
</reference>
<evidence type="ECO:0000256" key="1">
    <source>
        <dbReference type="SAM" id="SignalP"/>
    </source>
</evidence>
<feature type="signal peptide" evidence="1">
    <location>
        <begin position="1"/>
        <end position="21"/>
    </location>
</feature>
<dbReference type="PROSITE" id="PS51257">
    <property type="entry name" value="PROKAR_LIPOPROTEIN"/>
    <property type="match status" value="1"/>
</dbReference>
<evidence type="ECO:0000313" key="3">
    <source>
        <dbReference type="Proteomes" id="UP000184694"/>
    </source>
</evidence>
<organism evidence="2 3">
    <name type="scientific">Halodesulfovibrio marinisediminis DSM 17456</name>
    <dbReference type="NCBI Taxonomy" id="1121457"/>
    <lineage>
        <taxon>Bacteria</taxon>
        <taxon>Pseudomonadati</taxon>
        <taxon>Thermodesulfobacteriota</taxon>
        <taxon>Desulfovibrionia</taxon>
        <taxon>Desulfovibrionales</taxon>
        <taxon>Desulfovibrionaceae</taxon>
        <taxon>Halodesulfovibrio</taxon>
    </lineage>
</organism>